<dbReference type="RefSeq" id="YP_010110440.1">
    <property type="nucleotide sequence ID" value="NC_055871.1"/>
</dbReference>
<accession>A0A7M1RWN9</accession>
<sequence length="147" mass="16932">MDNIFGDYTPLISKEEHIEETSKLKKFTQYISILEGYKTKAKNLHWAAPAMNIHERLDEFLEILSDYQDSIAEECQGIYGQFGPNDIKGIAIEDTDGSMMLHSLLPKVEDFYESLPSDKVNAGLRSETETFIHNINKYKYLFRLCKG</sequence>
<dbReference type="KEGG" id="vg:65128714"/>
<dbReference type="Proteomes" id="UP000593828">
    <property type="component" value="Segment"/>
</dbReference>
<keyword evidence="2" id="KW-1185">Reference proteome</keyword>
<reference evidence="1 2" key="1">
    <citation type="submission" date="2020-07" db="EMBL/GenBank/DDBJ databases">
        <title>Taxonomic proposal: Crassvirales, a new order of highly abundant and diverse bacterial viruses.</title>
        <authorList>
            <person name="Shkoporov A.N."/>
            <person name="Stockdale S.R."/>
            <person name="Guerin E."/>
            <person name="Ross R.P."/>
            <person name="Hill C."/>
        </authorList>
    </citation>
    <scope>NUCLEOTIDE SEQUENCE [LARGE SCALE GENOMIC DNA]</scope>
</reference>
<dbReference type="GeneID" id="65128714"/>
<evidence type="ECO:0000313" key="1">
    <source>
        <dbReference type="EMBL" id="QOR58282.1"/>
    </source>
</evidence>
<evidence type="ECO:0000313" key="2">
    <source>
        <dbReference type="Proteomes" id="UP000593828"/>
    </source>
</evidence>
<organism evidence="1 2">
    <name type="scientific">uncultured phage cr106_1</name>
    <dbReference type="NCBI Taxonomy" id="2772062"/>
    <lineage>
        <taxon>Viruses</taxon>
        <taxon>Duplodnaviria</taxon>
        <taxon>Heunggongvirae</taxon>
        <taxon>Uroviricota</taxon>
        <taxon>Caudoviricetes</taxon>
        <taxon>Crassvirales</taxon>
        <taxon>Steigviridae</taxon>
        <taxon>Asinivirinae</taxon>
        <taxon>Mahstovirus</taxon>
        <taxon>Mahstovirus faecalis</taxon>
    </lineage>
</organism>
<dbReference type="EMBL" id="MT774378">
    <property type="protein sequence ID" value="QOR58282.1"/>
    <property type="molecule type" value="Genomic_DNA"/>
</dbReference>
<name>A0A7M1RWN9_9CAUD</name>
<protein>
    <submittedName>
        <fullName evidence="1">Putative DpsA protein</fullName>
    </submittedName>
</protein>
<proteinExistence type="predicted"/>